<proteinExistence type="predicted"/>
<reference evidence="1 2" key="1">
    <citation type="submission" date="2018-11" db="EMBL/GenBank/DDBJ databases">
        <title>Genome sequence of Saitozyma podzolica DSM 27192.</title>
        <authorList>
            <person name="Aliyu H."/>
            <person name="Gorte O."/>
            <person name="Ochsenreither K."/>
        </authorList>
    </citation>
    <scope>NUCLEOTIDE SEQUENCE [LARGE SCALE GENOMIC DNA]</scope>
    <source>
        <strain evidence="1 2">DSM 27192</strain>
    </source>
</reference>
<name>A0A427YMM7_9TREE</name>
<keyword evidence="2" id="KW-1185">Reference proteome</keyword>
<evidence type="ECO:0000313" key="2">
    <source>
        <dbReference type="Proteomes" id="UP000279259"/>
    </source>
</evidence>
<gene>
    <name evidence="1" type="ORF">EHS25_008760</name>
</gene>
<dbReference type="Proteomes" id="UP000279259">
    <property type="component" value="Unassembled WGS sequence"/>
</dbReference>
<protein>
    <recommendedName>
        <fullName evidence="3">F-box domain-containing protein</fullName>
    </recommendedName>
</protein>
<organism evidence="1 2">
    <name type="scientific">Saitozyma podzolica</name>
    <dbReference type="NCBI Taxonomy" id="1890683"/>
    <lineage>
        <taxon>Eukaryota</taxon>
        <taxon>Fungi</taxon>
        <taxon>Dikarya</taxon>
        <taxon>Basidiomycota</taxon>
        <taxon>Agaricomycotina</taxon>
        <taxon>Tremellomycetes</taxon>
        <taxon>Tremellales</taxon>
        <taxon>Trimorphomycetaceae</taxon>
        <taxon>Saitozyma</taxon>
    </lineage>
</organism>
<evidence type="ECO:0008006" key="3">
    <source>
        <dbReference type="Google" id="ProtNLM"/>
    </source>
</evidence>
<comment type="caution">
    <text evidence="1">The sequence shown here is derived from an EMBL/GenBank/DDBJ whole genome shotgun (WGS) entry which is preliminary data.</text>
</comment>
<evidence type="ECO:0000313" key="1">
    <source>
        <dbReference type="EMBL" id="RSH92345.1"/>
    </source>
</evidence>
<dbReference type="OrthoDB" id="10632284at2759"/>
<sequence length="343" mass="38875">MATTSSLSLKTPSSGQVITHPDILRNILNHCDQSTLAIALSVNRSFFAVAGSILYRVINLDPYSRYTLADVFLGAAREGGNFKLDLLKFVKKLFLDSFHPLCDDPDIDAACLHMPRLLALRFAIQDLNKYCPSDRLCPLTLLRSQRVTIRYPECWHSWEQLLPFVTLQREAAFVTLVVECGLPSLYNRLHLVRPLAPSGADVEHLKKTRILFESTWYDKSFGHHVIPAEEEFWDRVTDSIVSLMKGGSQIFHLARLDVEVELRSASTRKTLYCTSFRELTERLKNALKLEGIEAGTATPIGSRAEYLQLPDIKDDLGVGGVKNRRAHETNWRRRCERNGAEHP</sequence>
<dbReference type="AlphaFoldDB" id="A0A427YMM7"/>
<dbReference type="EMBL" id="RSCD01000006">
    <property type="protein sequence ID" value="RSH92345.1"/>
    <property type="molecule type" value="Genomic_DNA"/>
</dbReference>
<accession>A0A427YMM7</accession>